<dbReference type="OrthoDB" id="6222486at2759"/>
<evidence type="ECO:0000313" key="4">
    <source>
        <dbReference type="EMBL" id="KAJ1923356.1"/>
    </source>
</evidence>
<dbReference type="InterPro" id="IPR029071">
    <property type="entry name" value="Ubiquitin-like_domsf"/>
</dbReference>
<dbReference type="CDD" id="cd09271">
    <property type="entry name" value="RNase_H2-C"/>
    <property type="match status" value="1"/>
</dbReference>
<evidence type="ECO:0000313" key="5">
    <source>
        <dbReference type="Proteomes" id="UP001150569"/>
    </source>
</evidence>
<keyword evidence="5" id="KW-1185">Reference proteome</keyword>
<evidence type="ECO:0000256" key="1">
    <source>
        <dbReference type="SAM" id="MobiDB-lite"/>
    </source>
</evidence>
<dbReference type="InterPro" id="IPR000626">
    <property type="entry name" value="Ubiquitin-like_dom"/>
</dbReference>
<dbReference type="GO" id="GO:0032299">
    <property type="term" value="C:ribonuclease H2 complex"/>
    <property type="evidence" value="ECO:0007669"/>
    <property type="project" value="InterPro"/>
</dbReference>
<reference evidence="4" key="1">
    <citation type="submission" date="2022-07" db="EMBL/GenBank/DDBJ databases">
        <title>Phylogenomic reconstructions and comparative analyses of Kickxellomycotina fungi.</title>
        <authorList>
            <person name="Reynolds N.K."/>
            <person name="Stajich J.E."/>
            <person name="Barry K."/>
            <person name="Grigoriev I.V."/>
            <person name="Crous P."/>
            <person name="Smith M.E."/>
        </authorList>
    </citation>
    <scope>NUCLEOTIDE SEQUENCE</scope>
    <source>
        <strain evidence="4">RSA 861</strain>
    </source>
</reference>
<evidence type="ECO:0000259" key="3">
    <source>
        <dbReference type="PROSITE" id="PS50053"/>
    </source>
</evidence>
<dbReference type="Proteomes" id="UP001150569">
    <property type="component" value="Unassembled WGS sequence"/>
</dbReference>
<dbReference type="Pfam" id="PF00240">
    <property type="entry name" value="ubiquitin"/>
    <property type="match status" value="1"/>
</dbReference>
<feature type="region of interest" description="Disordered" evidence="1">
    <location>
        <begin position="539"/>
        <end position="558"/>
    </location>
</feature>
<feature type="transmembrane region" description="Helical" evidence="2">
    <location>
        <begin position="501"/>
        <end position="518"/>
    </location>
</feature>
<gene>
    <name evidence="4" type="ORF">IWQ60_005941</name>
</gene>
<dbReference type="AlphaFoldDB" id="A0A9W8DY18"/>
<keyword evidence="2" id="KW-1133">Transmembrane helix</keyword>
<dbReference type="SUPFAM" id="SSF54236">
    <property type="entry name" value="Ubiquitin-like"/>
    <property type="match status" value="1"/>
</dbReference>
<dbReference type="PANTHER" id="PTHR47204">
    <property type="entry name" value="OS02G0168900 PROTEIN"/>
    <property type="match status" value="1"/>
</dbReference>
<keyword evidence="2" id="KW-0812">Transmembrane</keyword>
<dbReference type="GO" id="GO:0006401">
    <property type="term" value="P:RNA catabolic process"/>
    <property type="evidence" value="ECO:0007669"/>
    <property type="project" value="InterPro"/>
</dbReference>
<evidence type="ECO:0000256" key="2">
    <source>
        <dbReference type="SAM" id="Phobius"/>
    </source>
</evidence>
<dbReference type="PANTHER" id="PTHR47204:SF1">
    <property type="entry name" value="RIBONUCLEASE H2 SUBUNIT C"/>
    <property type="match status" value="1"/>
</dbReference>
<dbReference type="Gene3D" id="2.40.128.680">
    <property type="match status" value="1"/>
</dbReference>
<keyword evidence="2" id="KW-0472">Membrane</keyword>
<dbReference type="Gene3D" id="3.10.20.90">
    <property type="entry name" value="Phosphatidylinositol 3-kinase Catalytic Subunit, Chain A, domain 1"/>
    <property type="match status" value="1"/>
</dbReference>
<feature type="region of interest" description="Disordered" evidence="1">
    <location>
        <begin position="1"/>
        <end position="25"/>
    </location>
</feature>
<dbReference type="InterPro" id="IPR013924">
    <property type="entry name" value="RNase_H2_suC"/>
</dbReference>
<sequence>MSIIIPTTPAGERQPADTHSSSSPLKSVRLHQLPCFIDYNGPAHVDQFFQIQGKYLPSESSAQDEQPAQLVPEPKAYPVSKSVYVTSFRGRLLQGRRCTVPRGYKGYVLAVKKVDAPSVTAGSRQPADHSKSPERSVLLATQKFGGFMVWDHDRPPHPIGDPVLKSMDWLVVASLPDFLSRPAILSLLTQLSSLEFTICTAVSAFTHHPAMADHILVHIKSPVLENRKESLVLRAPRSETVLHLKRQIQHIHPGQPGIQHIRLIYRGRQLDNGDVLGEVVKAEELSPTGAYIFHLMTRSFPTDHPVEVPSKAPAAAADTDAEVPVEAEVVPPPPTGAAGEHPTSILPASIVPLSMPFQYVLVNGLPHLLHLPGYQPLLPSTTATAPVPVPLNSGYQNPPFPTTGGLGNQPLHHPYMQHPPPPHVYGLHPHPQHLGVQPPLAHRIPPTATTAADGGVGVAHHPVRLGLIRVVTFTLRLQTLWAILRYGFLAYMIYRNIGIDKALLLVFVGLLYLVFRGARVEIINLNNNNINAGGNANARAGGDAAGENQPGQAAAGAVPRPPPGLLHSVAALVWSFVASIFPTQRPNAVAA</sequence>
<comment type="caution">
    <text evidence="4">The sequence shown here is derived from an EMBL/GenBank/DDBJ whole genome shotgun (WGS) entry which is preliminary data.</text>
</comment>
<protein>
    <recommendedName>
        <fullName evidence="3">Ubiquitin-like domain-containing protein</fullName>
    </recommendedName>
</protein>
<proteinExistence type="predicted"/>
<feature type="domain" description="Ubiquitin-like" evidence="3">
    <location>
        <begin position="217"/>
        <end position="278"/>
    </location>
</feature>
<dbReference type="PROSITE" id="PS50053">
    <property type="entry name" value="UBIQUITIN_2"/>
    <property type="match status" value="1"/>
</dbReference>
<organism evidence="4 5">
    <name type="scientific">Tieghemiomyces parasiticus</name>
    <dbReference type="NCBI Taxonomy" id="78921"/>
    <lineage>
        <taxon>Eukaryota</taxon>
        <taxon>Fungi</taxon>
        <taxon>Fungi incertae sedis</taxon>
        <taxon>Zoopagomycota</taxon>
        <taxon>Kickxellomycotina</taxon>
        <taxon>Dimargaritomycetes</taxon>
        <taxon>Dimargaritales</taxon>
        <taxon>Dimargaritaceae</taxon>
        <taxon>Tieghemiomyces</taxon>
    </lineage>
</organism>
<name>A0A9W8DY18_9FUNG</name>
<accession>A0A9W8DY18</accession>
<dbReference type="EMBL" id="JANBPT010000339">
    <property type="protein sequence ID" value="KAJ1923356.1"/>
    <property type="molecule type" value="Genomic_DNA"/>
</dbReference>
<dbReference type="Pfam" id="PF08615">
    <property type="entry name" value="RNase_H2_suC"/>
    <property type="match status" value="1"/>
</dbReference>